<dbReference type="PANTHER" id="PTHR45962:SF1">
    <property type="entry name" value="N-FATTY-ACYL-AMINO ACID SYNTHASE_HYDROLASE PM20D1"/>
    <property type="match status" value="1"/>
</dbReference>
<dbReference type="GO" id="GO:0000328">
    <property type="term" value="C:fungal-type vacuole lumen"/>
    <property type="evidence" value="ECO:0007669"/>
    <property type="project" value="TreeGrafter"/>
</dbReference>
<evidence type="ECO:0000256" key="4">
    <source>
        <dbReference type="ARBA" id="ARBA00022801"/>
    </source>
</evidence>
<feature type="region of interest" description="Disordered" evidence="8">
    <location>
        <begin position="1"/>
        <end position="24"/>
    </location>
</feature>
<comment type="similarity">
    <text evidence="1">Belongs to the peptidase M20A family.</text>
</comment>
<evidence type="ECO:0000256" key="8">
    <source>
        <dbReference type="SAM" id="MobiDB-lite"/>
    </source>
</evidence>
<evidence type="ECO:0000256" key="7">
    <source>
        <dbReference type="PIRSR" id="PIRSR037217-2"/>
    </source>
</evidence>
<dbReference type="Proteomes" id="UP000521943">
    <property type="component" value="Unassembled WGS sequence"/>
</dbReference>
<dbReference type="InterPro" id="IPR001261">
    <property type="entry name" value="ArgE/DapE_CS"/>
</dbReference>
<keyword evidence="4" id="KW-0378">Hydrolase</keyword>
<dbReference type="Gene3D" id="3.40.630.10">
    <property type="entry name" value="Zn peptidases"/>
    <property type="match status" value="1"/>
</dbReference>
<dbReference type="InterPro" id="IPR047177">
    <property type="entry name" value="Pept_M20A"/>
</dbReference>
<dbReference type="InterPro" id="IPR002933">
    <property type="entry name" value="Peptidase_M20"/>
</dbReference>
<dbReference type="GO" id="GO:0046872">
    <property type="term" value="F:metal ion binding"/>
    <property type="evidence" value="ECO:0007669"/>
    <property type="project" value="UniProtKB-KW"/>
</dbReference>
<evidence type="ECO:0000256" key="6">
    <source>
        <dbReference type="PIRSR" id="PIRSR037217-1"/>
    </source>
</evidence>
<feature type="binding site" evidence="7">
    <location>
        <position position="569"/>
    </location>
    <ligand>
        <name>Zn(2+)</name>
        <dbReference type="ChEBI" id="CHEBI:29105"/>
        <label>1</label>
    </ligand>
</feature>
<evidence type="ECO:0000259" key="9">
    <source>
        <dbReference type="Pfam" id="PF07687"/>
    </source>
</evidence>
<dbReference type="Pfam" id="PF07687">
    <property type="entry name" value="M20_dimer"/>
    <property type="match status" value="1"/>
</dbReference>
<reference evidence="10 11" key="1">
    <citation type="submission" date="2020-07" db="EMBL/GenBank/DDBJ databases">
        <title>Comparative genomics of pyrophilous fungi reveals a link between fire events and developmental genes.</title>
        <authorList>
            <consortium name="DOE Joint Genome Institute"/>
            <person name="Steindorff A.S."/>
            <person name="Carver A."/>
            <person name="Calhoun S."/>
            <person name="Stillman K."/>
            <person name="Liu H."/>
            <person name="Lipzen A."/>
            <person name="Pangilinan J."/>
            <person name="Labutti K."/>
            <person name="Bruns T.D."/>
            <person name="Grigoriev I.V."/>
        </authorList>
    </citation>
    <scope>NUCLEOTIDE SEQUENCE [LARGE SCALE GENOMIC DNA]</scope>
    <source>
        <strain evidence="10 11">CBS 144469</strain>
    </source>
</reference>
<dbReference type="InterPro" id="IPR036264">
    <property type="entry name" value="Bact_exopeptidase_dim_dom"/>
</dbReference>
<evidence type="ECO:0000256" key="3">
    <source>
        <dbReference type="ARBA" id="ARBA00022723"/>
    </source>
</evidence>
<dbReference type="Gene3D" id="1.10.150.900">
    <property type="match status" value="1"/>
</dbReference>
<feature type="binding site" evidence="7">
    <location>
        <position position="280"/>
    </location>
    <ligand>
        <name>Zn(2+)</name>
        <dbReference type="ChEBI" id="CHEBI:29105"/>
        <label>2</label>
    </ligand>
</feature>
<dbReference type="GO" id="GO:0004181">
    <property type="term" value="F:metallocarboxypeptidase activity"/>
    <property type="evidence" value="ECO:0007669"/>
    <property type="project" value="InterPro"/>
</dbReference>
<feature type="binding site" evidence="7">
    <location>
        <position position="182"/>
    </location>
    <ligand>
        <name>Zn(2+)</name>
        <dbReference type="ChEBI" id="CHEBI:29105"/>
        <label>2</label>
    </ligand>
</feature>
<organism evidence="10 11">
    <name type="scientific">Ephemerocybe angulata</name>
    <dbReference type="NCBI Taxonomy" id="980116"/>
    <lineage>
        <taxon>Eukaryota</taxon>
        <taxon>Fungi</taxon>
        <taxon>Dikarya</taxon>
        <taxon>Basidiomycota</taxon>
        <taxon>Agaricomycotina</taxon>
        <taxon>Agaricomycetes</taxon>
        <taxon>Agaricomycetidae</taxon>
        <taxon>Agaricales</taxon>
        <taxon>Agaricineae</taxon>
        <taxon>Psathyrellaceae</taxon>
        <taxon>Ephemerocybe</taxon>
    </lineage>
</organism>
<evidence type="ECO:0000256" key="2">
    <source>
        <dbReference type="ARBA" id="ARBA00022670"/>
    </source>
</evidence>
<dbReference type="CDD" id="cd05674">
    <property type="entry name" value="M20_yscS"/>
    <property type="match status" value="1"/>
</dbReference>
<dbReference type="InterPro" id="IPR011650">
    <property type="entry name" value="Peptidase_M20_dimer"/>
</dbReference>
<dbReference type="EMBL" id="JACGCI010000009">
    <property type="protein sequence ID" value="KAF6761516.1"/>
    <property type="molecule type" value="Genomic_DNA"/>
</dbReference>
<proteinExistence type="inferred from homology"/>
<evidence type="ECO:0000313" key="11">
    <source>
        <dbReference type="Proteomes" id="UP000521943"/>
    </source>
</evidence>
<feature type="active site" description="Proton acceptor" evidence="6">
    <location>
        <position position="251"/>
    </location>
</feature>
<protein>
    <recommendedName>
        <fullName evidence="9">Peptidase M20 dimerisation domain-containing protein</fullName>
    </recommendedName>
</protein>
<dbReference type="InterPro" id="IPR017141">
    <property type="entry name" value="Pept_M20_carboxypep"/>
</dbReference>
<dbReference type="Pfam" id="PF01546">
    <property type="entry name" value="Peptidase_M20"/>
    <property type="match status" value="1"/>
</dbReference>
<dbReference type="Gene3D" id="3.30.70.360">
    <property type="match status" value="1"/>
</dbReference>
<dbReference type="OrthoDB" id="3064516at2759"/>
<dbReference type="FunFam" id="3.40.630.10:FF:000027">
    <property type="entry name" value="N-fatty-acyl-amino acid synthase/hydrolase PM20D1"/>
    <property type="match status" value="1"/>
</dbReference>
<evidence type="ECO:0000313" key="10">
    <source>
        <dbReference type="EMBL" id="KAF6761516.1"/>
    </source>
</evidence>
<feature type="domain" description="Peptidase M20 dimerisation" evidence="9">
    <location>
        <begin position="298"/>
        <end position="451"/>
    </location>
</feature>
<name>A0A8H6I9Q9_9AGAR</name>
<keyword evidence="11" id="KW-1185">Reference proteome</keyword>
<feature type="active site" evidence="6">
    <location>
        <position position="184"/>
    </location>
</feature>
<dbReference type="PIRSF" id="PIRSF037217">
    <property type="entry name" value="Carboxypeptidase_S"/>
    <property type="match status" value="1"/>
</dbReference>
<dbReference type="PANTHER" id="PTHR45962">
    <property type="entry name" value="N-FATTY-ACYL-AMINO ACID SYNTHASE/HYDROLASE PM20D1"/>
    <property type="match status" value="1"/>
</dbReference>
<evidence type="ECO:0000256" key="5">
    <source>
        <dbReference type="ARBA" id="ARBA00022833"/>
    </source>
</evidence>
<dbReference type="PROSITE" id="PS00758">
    <property type="entry name" value="ARGE_DAPE_CPG2_1"/>
    <property type="match status" value="1"/>
</dbReference>
<keyword evidence="2" id="KW-0645">Protease</keyword>
<dbReference type="PROSITE" id="PS00759">
    <property type="entry name" value="ARGE_DAPE_CPG2_2"/>
    <property type="match status" value="1"/>
</dbReference>
<dbReference type="AlphaFoldDB" id="A0A8H6I9Q9"/>
<dbReference type="GO" id="GO:0051603">
    <property type="term" value="P:proteolysis involved in protein catabolic process"/>
    <property type="evidence" value="ECO:0007669"/>
    <property type="project" value="TreeGrafter"/>
</dbReference>
<evidence type="ECO:0000256" key="1">
    <source>
        <dbReference type="ARBA" id="ARBA00006247"/>
    </source>
</evidence>
<dbReference type="SUPFAM" id="SSF55031">
    <property type="entry name" value="Bacterial exopeptidase dimerisation domain"/>
    <property type="match status" value="1"/>
</dbReference>
<feature type="binding site" evidence="7">
    <location>
        <position position="217"/>
    </location>
    <ligand>
        <name>Zn(2+)</name>
        <dbReference type="ChEBI" id="CHEBI:29105"/>
        <label>1</label>
    </ligand>
</feature>
<dbReference type="SUPFAM" id="SSF53187">
    <property type="entry name" value="Zn-dependent exopeptidases"/>
    <property type="match status" value="1"/>
</dbReference>
<sequence length="600" mass="65751">MENTEEAKAFLPSPVGATTNEQSRPKCKARKFLQRVTLSVLLALVAYNSVHIWRPRQQSTDAAYGITSMASGCPQVDALRPSKHQEVWSEVTKEIHTEDFRNQAVQWLSGAVQIPTESFDQMGPVGQDPRWDAFAPFHAYLETSFPLIHTTLKRTEVNTYGLIYEWVAAEDNFLKPILLAAHQDVVPVAPTTVDQWTHPPYSGHYDGQRVWGRGSNDDKSGLIGILTAVETLLKSGFKPTRNLVLAFGFDEETSGLQGAGELYKVLEQKYGKDGIAMVVDEGMGYSEQYGTYIAGPGIGEKGSLNVQVEVKAPGGHSSVPPAHTSIGVLSALLVHFEQNPFEVTLTRDQPIYSTFQCIAEHAKDVPKDLRKIIEKSAKSDCALKKLGSIVLEDNLIKSLVGSTQAIDMIQGGVKSNALPEQAWAVVNHRISVTSSVAELKARDTKLLEPIAHKFNLSYNAFGDQLTEEGASSRGSLVISDISRGGLEPAPVTPTSGDEAVAYRVLSGTIKAAFNAYRGVDGDASDIVVAPSMMSGNTDTRFYWNLTRHIFRYSHQNGGKNDNPLSQGIHTVNERIEVDAWLEMIQFYTTLILNADESTDL</sequence>
<keyword evidence="5 7" id="KW-0862">Zinc</keyword>
<feature type="binding site" evidence="7">
    <location>
        <position position="217"/>
    </location>
    <ligand>
        <name>Zn(2+)</name>
        <dbReference type="ChEBI" id="CHEBI:29105"/>
        <label>2</label>
    </ligand>
</feature>
<keyword evidence="3 7" id="KW-0479">Metal-binding</keyword>
<comment type="caution">
    <text evidence="10">The sequence shown here is derived from an EMBL/GenBank/DDBJ whole genome shotgun (WGS) entry which is preliminary data.</text>
</comment>
<accession>A0A8H6I9Q9</accession>
<gene>
    <name evidence="10" type="ORF">DFP72DRAFT_878885</name>
</gene>
<feature type="binding site" evidence="7">
    <location>
        <position position="252"/>
    </location>
    <ligand>
        <name>Zn(2+)</name>
        <dbReference type="ChEBI" id="CHEBI:29105"/>
        <label>1</label>
    </ligand>
</feature>